<dbReference type="GO" id="GO:0016747">
    <property type="term" value="F:acyltransferase activity, transferring groups other than amino-acyl groups"/>
    <property type="evidence" value="ECO:0007669"/>
    <property type="project" value="InterPro"/>
</dbReference>
<organism evidence="2 3">
    <name type="scientific">Chromobacterium haemolyticum</name>
    <dbReference type="NCBI Taxonomy" id="394935"/>
    <lineage>
        <taxon>Bacteria</taxon>
        <taxon>Pseudomonadati</taxon>
        <taxon>Pseudomonadota</taxon>
        <taxon>Betaproteobacteria</taxon>
        <taxon>Neisseriales</taxon>
        <taxon>Chromobacteriaceae</taxon>
        <taxon>Chromobacterium</taxon>
    </lineage>
</organism>
<dbReference type="InterPro" id="IPR000182">
    <property type="entry name" value="GNAT_dom"/>
</dbReference>
<dbReference type="EMBL" id="MUKV01000023">
    <property type="protein sequence ID" value="OQS36257.1"/>
    <property type="molecule type" value="Genomic_DNA"/>
</dbReference>
<feature type="domain" description="N-acetyltransferase" evidence="1">
    <location>
        <begin position="9"/>
        <end position="173"/>
    </location>
</feature>
<dbReference type="AlphaFoldDB" id="A0A1W0CN56"/>
<name>A0A1W0CN56_9NEIS</name>
<comment type="caution">
    <text evidence="2">The sequence shown here is derived from an EMBL/GenBank/DDBJ whole genome shotgun (WGS) entry which is preliminary data.</text>
</comment>
<dbReference type="PANTHER" id="PTHR43792">
    <property type="entry name" value="GNAT FAMILY, PUTATIVE (AFU_ORTHOLOGUE AFUA_3G00765)-RELATED-RELATED"/>
    <property type="match status" value="1"/>
</dbReference>
<protein>
    <submittedName>
        <fullName evidence="2">N-acetyltransferase</fullName>
    </submittedName>
</protein>
<reference evidence="2 3" key="1">
    <citation type="submission" date="2017-02" db="EMBL/GenBank/DDBJ databases">
        <title>Chromobacterium haemolyticum H5244.</title>
        <authorList>
            <person name="Gulvik C.A."/>
        </authorList>
    </citation>
    <scope>NUCLEOTIDE SEQUENCE [LARGE SCALE GENOMIC DNA]</scope>
    <source>
        <strain evidence="2 3">H5244</strain>
    </source>
</reference>
<keyword evidence="2" id="KW-0808">Transferase</keyword>
<dbReference type="PANTHER" id="PTHR43792:SF1">
    <property type="entry name" value="N-ACETYLTRANSFERASE DOMAIN-CONTAINING PROTEIN"/>
    <property type="match status" value="1"/>
</dbReference>
<dbReference type="InterPro" id="IPR016181">
    <property type="entry name" value="Acyl_CoA_acyltransferase"/>
</dbReference>
<dbReference type="PROSITE" id="PS51186">
    <property type="entry name" value="GNAT"/>
    <property type="match status" value="1"/>
</dbReference>
<proteinExistence type="predicted"/>
<sequence length="179" mass="19592">MHHIATARLQLRPLHASDAPFMLKLLNEPAFIANIGDKNAHDLLGALRYIEEGPQASYRKHGHGLLLVERLEDGVPVGICGLVKREGLAYPDIGYAFLEQFWGSGYASEAAQAAIEHGREQLGHEVVVGITAPHNQASIRVLEKIGLRYQGRIELPGIDGDSCYFVPPELLKPARDLAS</sequence>
<dbReference type="Proteomes" id="UP000192721">
    <property type="component" value="Unassembled WGS sequence"/>
</dbReference>
<evidence type="ECO:0000313" key="3">
    <source>
        <dbReference type="Proteomes" id="UP000192721"/>
    </source>
</evidence>
<gene>
    <name evidence="2" type="ORF">B0T45_16270</name>
</gene>
<evidence type="ECO:0000259" key="1">
    <source>
        <dbReference type="PROSITE" id="PS51186"/>
    </source>
</evidence>
<dbReference type="Gene3D" id="3.40.630.30">
    <property type="match status" value="1"/>
</dbReference>
<evidence type="ECO:0000313" key="2">
    <source>
        <dbReference type="EMBL" id="OQS36257.1"/>
    </source>
</evidence>
<accession>A0A1W0CN56</accession>
<dbReference type="Pfam" id="PF13302">
    <property type="entry name" value="Acetyltransf_3"/>
    <property type="match status" value="1"/>
</dbReference>
<dbReference type="InterPro" id="IPR051531">
    <property type="entry name" value="N-acetyltransferase"/>
</dbReference>
<dbReference type="SUPFAM" id="SSF55729">
    <property type="entry name" value="Acyl-CoA N-acyltransferases (Nat)"/>
    <property type="match status" value="1"/>
</dbReference>